<evidence type="ECO:0000313" key="3">
    <source>
        <dbReference type="Proteomes" id="UP001174050"/>
    </source>
</evidence>
<organism evidence="2 3">
    <name type="scientific">Streptomyces ficellus</name>
    <dbReference type="NCBI Taxonomy" id="1977088"/>
    <lineage>
        <taxon>Bacteria</taxon>
        <taxon>Bacillati</taxon>
        <taxon>Actinomycetota</taxon>
        <taxon>Actinomycetes</taxon>
        <taxon>Kitasatosporales</taxon>
        <taxon>Streptomycetaceae</taxon>
        <taxon>Streptomyces</taxon>
    </lineage>
</organism>
<keyword evidence="1" id="KW-0472">Membrane</keyword>
<comment type="caution">
    <text evidence="2">The sequence shown here is derived from an EMBL/GenBank/DDBJ whole genome shotgun (WGS) entry which is preliminary data.</text>
</comment>
<accession>A0ABT7Z599</accession>
<proteinExistence type="predicted"/>
<keyword evidence="1" id="KW-0812">Transmembrane</keyword>
<feature type="transmembrane region" description="Helical" evidence="1">
    <location>
        <begin position="20"/>
        <end position="40"/>
    </location>
</feature>
<feature type="transmembrane region" description="Helical" evidence="1">
    <location>
        <begin position="52"/>
        <end position="76"/>
    </location>
</feature>
<gene>
    <name evidence="2" type="ORF">QWM81_11340</name>
</gene>
<dbReference type="Proteomes" id="UP001174050">
    <property type="component" value="Unassembled WGS sequence"/>
</dbReference>
<reference evidence="2" key="1">
    <citation type="submission" date="2023-06" db="EMBL/GenBank/DDBJ databases">
        <title>WGS-Sequencing of Streptomyces ficellus isolate 21 collected from sand in Gara Djebilet Iron Mine in Algeria.</title>
        <authorList>
            <person name="Zegers G.P."/>
            <person name="Gomez A."/>
            <person name="Gueddou A."/>
            <person name="Zahara A.F."/>
            <person name="Worth M."/>
            <person name="Sevigny J.L."/>
            <person name="Tisa L."/>
        </authorList>
    </citation>
    <scope>NUCLEOTIDE SEQUENCE</scope>
    <source>
        <strain evidence="2">AS11</strain>
    </source>
</reference>
<evidence type="ECO:0000313" key="2">
    <source>
        <dbReference type="EMBL" id="MDN3294638.1"/>
    </source>
</evidence>
<dbReference type="RefSeq" id="WP_290111709.1">
    <property type="nucleotide sequence ID" value="NZ_JAUEPL010000012.1"/>
</dbReference>
<evidence type="ECO:0000256" key="1">
    <source>
        <dbReference type="SAM" id="Phobius"/>
    </source>
</evidence>
<protein>
    <submittedName>
        <fullName evidence="2">Uncharacterized protein</fullName>
    </submittedName>
</protein>
<dbReference type="EMBL" id="JAUEPL010000012">
    <property type="protein sequence ID" value="MDN3294638.1"/>
    <property type="molecule type" value="Genomic_DNA"/>
</dbReference>
<keyword evidence="1" id="KW-1133">Transmembrane helix</keyword>
<name>A0ABT7Z599_9ACTN</name>
<keyword evidence="3" id="KW-1185">Reference proteome</keyword>
<sequence>MSMIEMAAPLTDGGQLKDWVLLIAGNIFIVILAVRGIGYYAKREWGELIGHLMAAVVIAGIVYAPNVAIGLFRGIWEKVAGA</sequence>